<name>A0A1J5DUC7_9BACT</name>
<dbReference type="GO" id="GO:0002100">
    <property type="term" value="P:tRNA wobble adenosine to inosine editing"/>
    <property type="evidence" value="ECO:0007669"/>
    <property type="project" value="UniProtKB-UniRule"/>
</dbReference>
<dbReference type="InterPro" id="IPR028883">
    <property type="entry name" value="tRNA_aden_deaminase"/>
</dbReference>
<dbReference type="Pfam" id="PF14437">
    <property type="entry name" value="MafB19-deam"/>
    <property type="match status" value="1"/>
</dbReference>
<organism evidence="10 11">
    <name type="scientific">Candidatus Desantisbacteria bacterium CG2_30_40_21</name>
    <dbReference type="NCBI Taxonomy" id="1817895"/>
    <lineage>
        <taxon>Bacteria</taxon>
        <taxon>Candidatus Desantisiibacteriota</taxon>
    </lineage>
</organism>
<evidence type="ECO:0000256" key="7">
    <source>
        <dbReference type="ARBA" id="ARBA00048045"/>
    </source>
</evidence>
<dbReference type="InterPro" id="IPR002125">
    <property type="entry name" value="CMP_dCMP_dom"/>
</dbReference>
<evidence type="ECO:0000313" key="10">
    <source>
        <dbReference type="EMBL" id="OIP39059.1"/>
    </source>
</evidence>
<comment type="cofactor">
    <cofactor evidence="8">
        <name>Zn(2+)</name>
        <dbReference type="ChEBI" id="CHEBI:29105"/>
    </cofactor>
    <text evidence="8">Binds 1 zinc ion per subunit.</text>
</comment>
<dbReference type="InterPro" id="IPR058535">
    <property type="entry name" value="MafB19-deam"/>
</dbReference>
<dbReference type="PANTHER" id="PTHR11079">
    <property type="entry name" value="CYTOSINE DEAMINASE FAMILY MEMBER"/>
    <property type="match status" value="1"/>
</dbReference>
<feature type="binding site" evidence="8">
    <location>
        <position position="79"/>
    </location>
    <ligand>
        <name>Zn(2+)</name>
        <dbReference type="ChEBI" id="CHEBI:29105"/>
        <note>catalytic</note>
    </ligand>
</feature>
<sequence>MRETIIEAKKAYHRGEVPIGAVITLQSEIIARAHNEVEIRRDPTAHAEILAIQRAALIMGNQRLLETTMFVTIEPCGMCAGAMVWARVKQLVYGADDPKAGACGSVVNLVENPCLNHQIEVIRGVLEQEAKELLQAFFRERRGK</sequence>
<accession>A0A1J5DUC7</accession>
<dbReference type="Proteomes" id="UP000183085">
    <property type="component" value="Unassembled WGS sequence"/>
</dbReference>
<dbReference type="PANTHER" id="PTHR11079:SF202">
    <property type="entry name" value="TRNA-SPECIFIC ADENOSINE DEAMINASE"/>
    <property type="match status" value="1"/>
</dbReference>
<evidence type="ECO:0000256" key="1">
    <source>
        <dbReference type="ARBA" id="ARBA00010669"/>
    </source>
</evidence>
<feature type="binding site" evidence="8">
    <location>
        <position position="76"/>
    </location>
    <ligand>
        <name>Zn(2+)</name>
        <dbReference type="ChEBI" id="CHEBI:29105"/>
        <note>catalytic</note>
    </ligand>
</feature>
<keyword evidence="4 8" id="KW-0479">Metal-binding</keyword>
<comment type="caution">
    <text evidence="10">The sequence shown here is derived from an EMBL/GenBank/DDBJ whole genome shotgun (WGS) entry which is preliminary data.</text>
</comment>
<dbReference type="HAMAP" id="MF_00972">
    <property type="entry name" value="tRNA_aden_deaminase"/>
    <property type="match status" value="1"/>
</dbReference>
<dbReference type="PROSITE" id="PS00903">
    <property type="entry name" value="CYT_DCMP_DEAMINASES_1"/>
    <property type="match status" value="1"/>
</dbReference>
<evidence type="ECO:0000256" key="3">
    <source>
        <dbReference type="ARBA" id="ARBA00022694"/>
    </source>
</evidence>
<dbReference type="EC" id="3.5.4.33" evidence="8"/>
<dbReference type="SUPFAM" id="SSF53927">
    <property type="entry name" value="Cytidine deaminase-like"/>
    <property type="match status" value="1"/>
</dbReference>
<dbReference type="InterPro" id="IPR016192">
    <property type="entry name" value="APOBEC/CMP_deaminase_Zn-bd"/>
</dbReference>
<feature type="domain" description="CMP/dCMP-type deaminase" evidence="9">
    <location>
        <begin position="1"/>
        <end position="141"/>
    </location>
</feature>
<protein>
    <recommendedName>
        <fullName evidence="8">tRNA-specific adenosine deaminase</fullName>
        <ecNumber evidence="8">3.5.4.33</ecNumber>
    </recommendedName>
</protein>
<comment type="catalytic activity">
    <reaction evidence="7 8">
        <text>adenosine(34) in tRNA + H2O + H(+) = inosine(34) in tRNA + NH4(+)</text>
        <dbReference type="Rhea" id="RHEA:43168"/>
        <dbReference type="Rhea" id="RHEA-COMP:10373"/>
        <dbReference type="Rhea" id="RHEA-COMP:10374"/>
        <dbReference type="ChEBI" id="CHEBI:15377"/>
        <dbReference type="ChEBI" id="CHEBI:15378"/>
        <dbReference type="ChEBI" id="CHEBI:28938"/>
        <dbReference type="ChEBI" id="CHEBI:74411"/>
        <dbReference type="ChEBI" id="CHEBI:82852"/>
        <dbReference type="EC" id="3.5.4.33"/>
    </reaction>
</comment>
<keyword evidence="5 8" id="KW-0378">Hydrolase</keyword>
<dbReference type="GO" id="GO:0008270">
    <property type="term" value="F:zinc ion binding"/>
    <property type="evidence" value="ECO:0007669"/>
    <property type="project" value="UniProtKB-UniRule"/>
</dbReference>
<comment type="similarity">
    <text evidence="1">Belongs to the cytidine and deoxycytidylate deaminase family. ADAT2 subfamily.</text>
</comment>
<evidence type="ECO:0000313" key="11">
    <source>
        <dbReference type="Proteomes" id="UP000183085"/>
    </source>
</evidence>
<dbReference type="STRING" id="1817895.AUJ95_05935"/>
<reference evidence="10 11" key="1">
    <citation type="journal article" date="2016" name="Environ. Microbiol.">
        <title>Genomic resolution of a cold subsurface aquifer community provides metabolic insights for novel microbes adapted to high CO concentrations.</title>
        <authorList>
            <person name="Probst A.J."/>
            <person name="Castelle C.J."/>
            <person name="Singh A."/>
            <person name="Brown C.T."/>
            <person name="Anantharaman K."/>
            <person name="Sharon I."/>
            <person name="Hug L.A."/>
            <person name="Burstein D."/>
            <person name="Emerson J.B."/>
            <person name="Thomas B.C."/>
            <person name="Banfield J.F."/>
        </authorList>
    </citation>
    <scope>NUCLEOTIDE SEQUENCE [LARGE SCALE GENOMIC DNA]</scope>
    <source>
        <strain evidence="10">CG2_30_40_21</strain>
    </source>
</reference>
<comment type="function">
    <text evidence="8">Catalyzes the deamination of adenosine to inosine at the wobble position 34 of tRNA(Arg2).</text>
</comment>
<evidence type="ECO:0000259" key="9">
    <source>
        <dbReference type="PROSITE" id="PS51747"/>
    </source>
</evidence>
<keyword evidence="6 8" id="KW-0862">Zinc</keyword>
<evidence type="ECO:0000256" key="2">
    <source>
        <dbReference type="ARBA" id="ARBA00011738"/>
    </source>
</evidence>
<dbReference type="GO" id="GO:0052717">
    <property type="term" value="F:tRNA-specific adenosine-34 deaminase activity"/>
    <property type="evidence" value="ECO:0007669"/>
    <property type="project" value="UniProtKB-UniRule"/>
</dbReference>
<dbReference type="FunFam" id="3.40.140.10:FF:000005">
    <property type="entry name" value="tRNA-specific adenosine deaminase"/>
    <property type="match status" value="1"/>
</dbReference>
<evidence type="ECO:0000256" key="4">
    <source>
        <dbReference type="ARBA" id="ARBA00022723"/>
    </source>
</evidence>
<evidence type="ECO:0000256" key="6">
    <source>
        <dbReference type="ARBA" id="ARBA00022833"/>
    </source>
</evidence>
<evidence type="ECO:0000256" key="8">
    <source>
        <dbReference type="HAMAP-Rule" id="MF_00972"/>
    </source>
</evidence>
<gene>
    <name evidence="8" type="primary">tadA</name>
    <name evidence="10" type="ORF">AUJ95_05935</name>
</gene>
<feature type="binding site" evidence="8">
    <location>
        <position position="46"/>
    </location>
    <ligand>
        <name>Zn(2+)</name>
        <dbReference type="ChEBI" id="CHEBI:29105"/>
        <note>catalytic</note>
    </ligand>
</feature>
<dbReference type="AlphaFoldDB" id="A0A1J5DUC7"/>
<dbReference type="CDD" id="cd01285">
    <property type="entry name" value="nucleoside_deaminase"/>
    <property type="match status" value="1"/>
</dbReference>
<proteinExistence type="inferred from homology"/>
<dbReference type="Gene3D" id="3.40.140.10">
    <property type="entry name" value="Cytidine Deaminase, domain 2"/>
    <property type="match status" value="1"/>
</dbReference>
<dbReference type="EMBL" id="MNYI01000162">
    <property type="protein sequence ID" value="OIP39059.1"/>
    <property type="molecule type" value="Genomic_DNA"/>
</dbReference>
<feature type="active site" description="Proton donor" evidence="8">
    <location>
        <position position="48"/>
    </location>
</feature>
<comment type="subunit">
    <text evidence="2 8">Homodimer.</text>
</comment>
<dbReference type="NCBIfam" id="NF008113">
    <property type="entry name" value="PRK10860.1"/>
    <property type="match status" value="1"/>
</dbReference>
<evidence type="ECO:0000256" key="5">
    <source>
        <dbReference type="ARBA" id="ARBA00022801"/>
    </source>
</evidence>
<dbReference type="PROSITE" id="PS51747">
    <property type="entry name" value="CYT_DCMP_DEAMINASES_2"/>
    <property type="match status" value="1"/>
</dbReference>
<dbReference type="InterPro" id="IPR016193">
    <property type="entry name" value="Cytidine_deaminase-like"/>
</dbReference>
<keyword evidence="3 8" id="KW-0819">tRNA processing</keyword>